<comment type="caution">
    <text evidence="3">The sequence shown here is derived from an EMBL/GenBank/DDBJ whole genome shotgun (WGS) entry which is preliminary data.</text>
</comment>
<sequence length="153" mass="16364">MPRIQSAGSASTSQAPAPTAQSLKRNQACHQCRKRKLKCNAQKPCATCAKSHRLAVASNPALSGTEAECTYDEFTPENPPPPPEGPRAKYQRLEARINELEALLKEQQTKEIANNGSYSNTPPVPRASPLVSLSSPGSAGSPTNNLAVPKFTR</sequence>
<feature type="compositionally biased region" description="Polar residues" evidence="1">
    <location>
        <begin position="131"/>
        <end position="146"/>
    </location>
</feature>
<dbReference type="InterPro" id="IPR036864">
    <property type="entry name" value="Zn2-C6_fun-type_DNA-bd_sf"/>
</dbReference>
<dbReference type="EMBL" id="JATN01000311">
    <property type="protein sequence ID" value="EUC65156.1"/>
    <property type="molecule type" value="Genomic_DNA"/>
</dbReference>
<name>X8JPR0_9AGAM</name>
<feature type="region of interest" description="Disordered" evidence="1">
    <location>
        <begin position="1"/>
        <end position="25"/>
    </location>
</feature>
<dbReference type="PROSITE" id="PS50048">
    <property type="entry name" value="ZN2_CY6_FUNGAL_2"/>
    <property type="match status" value="1"/>
</dbReference>
<feature type="compositionally biased region" description="Low complexity" evidence="1">
    <location>
        <begin position="1"/>
        <end position="22"/>
    </location>
</feature>
<dbReference type="CDD" id="cd00067">
    <property type="entry name" value="GAL4"/>
    <property type="match status" value="1"/>
</dbReference>
<dbReference type="OrthoDB" id="39175at2759"/>
<dbReference type="GO" id="GO:0005634">
    <property type="term" value="C:nucleus"/>
    <property type="evidence" value="ECO:0007669"/>
    <property type="project" value="UniProtKB-SubCell"/>
</dbReference>
<feature type="non-terminal residue" evidence="3">
    <location>
        <position position="153"/>
    </location>
</feature>
<dbReference type="Proteomes" id="UP000030108">
    <property type="component" value="Unassembled WGS sequence"/>
</dbReference>
<dbReference type="GO" id="GO:0008270">
    <property type="term" value="F:zinc ion binding"/>
    <property type="evidence" value="ECO:0007669"/>
    <property type="project" value="InterPro"/>
</dbReference>
<dbReference type="Pfam" id="PF00172">
    <property type="entry name" value="Zn_clus"/>
    <property type="match status" value="1"/>
</dbReference>
<evidence type="ECO:0000313" key="3">
    <source>
        <dbReference type="EMBL" id="EUC65156.1"/>
    </source>
</evidence>
<dbReference type="InterPro" id="IPR001138">
    <property type="entry name" value="Zn2Cys6_DnaBD"/>
</dbReference>
<dbReference type="SMART" id="SM00066">
    <property type="entry name" value="GAL4"/>
    <property type="match status" value="1"/>
</dbReference>
<feature type="region of interest" description="Disordered" evidence="1">
    <location>
        <begin position="106"/>
        <end position="153"/>
    </location>
</feature>
<organism evidence="3 4">
    <name type="scientific">Rhizoctonia solani AG-3 Rhs1AP</name>
    <dbReference type="NCBI Taxonomy" id="1086054"/>
    <lineage>
        <taxon>Eukaryota</taxon>
        <taxon>Fungi</taxon>
        <taxon>Dikarya</taxon>
        <taxon>Basidiomycota</taxon>
        <taxon>Agaricomycotina</taxon>
        <taxon>Agaricomycetes</taxon>
        <taxon>Cantharellales</taxon>
        <taxon>Ceratobasidiaceae</taxon>
        <taxon>Rhizoctonia</taxon>
    </lineage>
</organism>
<accession>X8JPR0</accession>
<protein>
    <submittedName>
        <fullName evidence="3">Fungal Zn, 2-cys(6) binuclear cluster domain protein</fullName>
    </submittedName>
</protein>
<dbReference type="GO" id="GO:0000981">
    <property type="term" value="F:DNA-binding transcription factor activity, RNA polymerase II-specific"/>
    <property type="evidence" value="ECO:0007669"/>
    <property type="project" value="InterPro"/>
</dbReference>
<evidence type="ECO:0000259" key="2">
    <source>
        <dbReference type="PROSITE" id="PS50048"/>
    </source>
</evidence>
<evidence type="ECO:0000256" key="1">
    <source>
        <dbReference type="SAM" id="MobiDB-lite"/>
    </source>
</evidence>
<feature type="domain" description="Zn(2)-C6 fungal-type" evidence="2">
    <location>
        <begin position="28"/>
        <end position="71"/>
    </location>
</feature>
<feature type="compositionally biased region" description="Polar residues" evidence="1">
    <location>
        <begin position="110"/>
        <end position="121"/>
    </location>
</feature>
<proteinExistence type="predicted"/>
<dbReference type="AlphaFoldDB" id="X8JPR0"/>
<dbReference type="SUPFAM" id="SSF57701">
    <property type="entry name" value="Zn2/Cys6 DNA-binding domain"/>
    <property type="match status" value="1"/>
</dbReference>
<gene>
    <name evidence="3" type="ORF">RSOL_443110</name>
</gene>
<evidence type="ECO:0000313" key="4">
    <source>
        <dbReference type="Proteomes" id="UP000030108"/>
    </source>
</evidence>
<dbReference type="Gene3D" id="4.10.240.10">
    <property type="entry name" value="Zn(2)-C6 fungal-type DNA-binding domain"/>
    <property type="match status" value="1"/>
</dbReference>
<reference evidence="4" key="1">
    <citation type="journal article" date="2014" name="Genome Announc.">
        <title>Draft genome sequence of the plant-pathogenic soil fungus Rhizoctonia solani anastomosis group 3 strain Rhs1AP.</title>
        <authorList>
            <person name="Cubeta M.A."/>
            <person name="Thomas E."/>
            <person name="Dean R.A."/>
            <person name="Jabaji S."/>
            <person name="Neate S.M."/>
            <person name="Tavantzis S."/>
            <person name="Toda T."/>
            <person name="Vilgalys R."/>
            <person name="Bharathan N."/>
            <person name="Fedorova-Abrams N."/>
            <person name="Pakala S.B."/>
            <person name="Pakala S.M."/>
            <person name="Zafar N."/>
            <person name="Joardar V."/>
            <person name="Losada L."/>
            <person name="Nierman W.C."/>
        </authorList>
    </citation>
    <scope>NUCLEOTIDE SEQUENCE [LARGE SCALE GENOMIC DNA]</scope>
    <source>
        <strain evidence="4">AG-3</strain>
    </source>
</reference>